<feature type="chain" id="PRO_5016232641" description="Redoxin" evidence="6">
    <location>
        <begin position="19"/>
        <end position="662"/>
    </location>
</feature>
<evidence type="ECO:0000313" key="10">
    <source>
        <dbReference type="EMBL" id="AWM35801.1"/>
    </source>
</evidence>
<dbReference type="GO" id="GO:0016715">
    <property type="term" value="F:oxidoreductase activity, acting on paired donors, with incorporation or reduction of molecular oxygen, reduced ascorbate as one donor, and incorporation of one atom of oxygen"/>
    <property type="evidence" value="ECO:0007669"/>
    <property type="project" value="InterPro"/>
</dbReference>
<dbReference type="AlphaFoldDB" id="A0A2Z3GTF2"/>
<dbReference type="InterPro" id="IPR024548">
    <property type="entry name" value="Cu2_monoox_C"/>
</dbReference>
<dbReference type="PROSITE" id="PS50222">
    <property type="entry name" value="EF_HAND_2"/>
    <property type="match status" value="1"/>
</dbReference>
<evidence type="ECO:0000256" key="1">
    <source>
        <dbReference type="ARBA" id="ARBA00022617"/>
    </source>
</evidence>
<reference evidence="10 11" key="1">
    <citation type="submission" date="2018-01" db="EMBL/GenBank/DDBJ databases">
        <title>G. obscuriglobus.</title>
        <authorList>
            <person name="Franke J."/>
            <person name="Blomberg W."/>
            <person name="Selmecki A."/>
        </authorList>
    </citation>
    <scope>NUCLEOTIDE SEQUENCE [LARGE SCALE GENOMIC DNA]</scope>
    <source>
        <strain evidence="10 11">DSM 5831</strain>
    </source>
</reference>
<feature type="signal peptide" evidence="6">
    <location>
        <begin position="1"/>
        <end position="18"/>
    </location>
</feature>
<evidence type="ECO:0000259" key="7">
    <source>
        <dbReference type="PROSITE" id="PS50222"/>
    </source>
</evidence>
<evidence type="ECO:0000259" key="9">
    <source>
        <dbReference type="PROSITE" id="PS51352"/>
    </source>
</evidence>
<dbReference type="InterPro" id="IPR002048">
    <property type="entry name" value="EF_hand_dom"/>
</dbReference>
<feature type="domain" description="Thioredoxin" evidence="9">
    <location>
        <begin position="47"/>
        <end position="180"/>
    </location>
</feature>
<dbReference type="InterPro" id="IPR014784">
    <property type="entry name" value="Cu2_ascorb_mOase-like_C"/>
</dbReference>
<keyword evidence="2 5" id="KW-0479">Metal-binding</keyword>
<dbReference type="SUPFAM" id="SSF49742">
    <property type="entry name" value="PHM/PNGase F"/>
    <property type="match status" value="2"/>
</dbReference>
<dbReference type="Gene3D" id="2.60.120.310">
    <property type="entry name" value="Copper type II, ascorbate-dependent monooxygenase, N-terminal domain"/>
    <property type="match status" value="1"/>
</dbReference>
<keyword evidence="11" id="KW-1185">Reference proteome</keyword>
<dbReference type="Gene3D" id="3.40.30.10">
    <property type="entry name" value="Glutaredoxin"/>
    <property type="match status" value="1"/>
</dbReference>
<organism evidence="10 11">
    <name type="scientific">Gemmata obscuriglobus</name>
    <dbReference type="NCBI Taxonomy" id="114"/>
    <lineage>
        <taxon>Bacteria</taxon>
        <taxon>Pseudomonadati</taxon>
        <taxon>Planctomycetota</taxon>
        <taxon>Planctomycetia</taxon>
        <taxon>Gemmatales</taxon>
        <taxon>Gemmataceae</taxon>
        <taxon>Gemmata</taxon>
    </lineage>
</organism>
<evidence type="ECO:0000256" key="2">
    <source>
        <dbReference type="ARBA" id="ARBA00022723"/>
    </source>
</evidence>
<dbReference type="InterPro" id="IPR013766">
    <property type="entry name" value="Thioredoxin_domain"/>
</dbReference>
<dbReference type="InterPro" id="IPR009056">
    <property type="entry name" value="Cyt_c-like_dom"/>
</dbReference>
<evidence type="ECO:0000313" key="11">
    <source>
        <dbReference type="Proteomes" id="UP000245802"/>
    </source>
</evidence>
<dbReference type="KEGG" id="gog:C1280_01335"/>
<dbReference type="InterPro" id="IPR036249">
    <property type="entry name" value="Thioredoxin-like_sf"/>
</dbReference>
<dbReference type="PROSITE" id="PS00018">
    <property type="entry name" value="EF_HAND_1"/>
    <property type="match status" value="1"/>
</dbReference>
<dbReference type="RefSeq" id="WP_010036924.1">
    <property type="nucleotide sequence ID" value="NZ_CP025958.1"/>
</dbReference>
<dbReference type="GO" id="GO:0009055">
    <property type="term" value="F:electron transfer activity"/>
    <property type="evidence" value="ECO:0007669"/>
    <property type="project" value="InterPro"/>
</dbReference>
<dbReference type="Pfam" id="PF03712">
    <property type="entry name" value="Cu2_monoox_C"/>
    <property type="match status" value="1"/>
</dbReference>
<gene>
    <name evidence="10" type="ORF">C1280_01335</name>
</gene>
<evidence type="ECO:0000256" key="5">
    <source>
        <dbReference type="PROSITE-ProRule" id="PRU00433"/>
    </source>
</evidence>
<dbReference type="PROSITE" id="PS51007">
    <property type="entry name" value="CYTC"/>
    <property type="match status" value="1"/>
</dbReference>
<dbReference type="InterPro" id="IPR036909">
    <property type="entry name" value="Cyt_c-like_dom_sf"/>
</dbReference>
<dbReference type="PANTHER" id="PTHR43640:SF1">
    <property type="entry name" value="THIOREDOXIN-DEPENDENT PEROXIREDOXIN"/>
    <property type="match status" value="1"/>
</dbReference>
<dbReference type="GO" id="GO:0005509">
    <property type="term" value="F:calcium ion binding"/>
    <property type="evidence" value="ECO:0007669"/>
    <property type="project" value="InterPro"/>
</dbReference>
<sequence length="662" mass="71553">MRLTALVLTLATACTVAADDALPAPRAQKGADADPKEAPKLRLPGEAGVSRLIPDVPFTDLAGKAGKLSDFKQSKLLVVAFTNTTCPLCKKYTPVLQRLEKEFAPKGVSFLFVNPTRGDKPDATTFAGRYAHDTDGTLTAALGATSTTEVFVLDAARTVQYRGAVSDQYGLGYALDAPRANYLATALNDLLADKRPVVQATTAPGCELAPDRAKAPAVALTYHARVERIVQANCAECHRKGGVGPFVLDTYDAVVANKGMIRKVVDKGTMPPWFAAPPKKGEHSPFANDRTLTEGDKRDLLAWLAGDLKKGDPADAPLPRKDESGWGLGKPDAVFQLPKPVAIKAEGTMPYQVVSVPTEFDEDKWVQALEVQPGAREVVHHVLVFALPKGQRIGGEAQGFFAAYVPGSTALVYPEGYAKKLPKGANLVFQLHYTPNGTATTDRTRIGLVFANTAPRYEVRVTGIANPAFTIPAGAENHRVNASIPYVPFDAHVLALFPHAHLRGKAARYELRAGGKTTTLLDVPHYDFNWQLQYRFAEPVPVPKGSVLTYTAWYDNSDKNPANPDATRPVRWGPQTADEMHLGYVEFVVAPGAPAGGLLNLRPGAAADFKFPKDGIVIPDQFKERFKRFDTNDDGKLDEKEFNALPEAVKAVVIGYVQRTAP</sequence>
<dbReference type="GO" id="GO:0020037">
    <property type="term" value="F:heme binding"/>
    <property type="evidence" value="ECO:0007669"/>
    <property type="project" value="InterPro"/>
</dbReference>
<dbReference type="InterPro" id="IPR018247">
    <property type="entry name" value="EF_Hand_1_Ca_BS"/>
</dbReference>
<evidence type="ECO:0000256" key="3">
    <source>
        <dbReference type="ARBA" id="ARBA00023004"/>
    </source>
</evidence>
<dbReference type="Pfam" id="PF08534">
    <property type="entry name" value="Redoxin"/>
    <property type="match status" value="1"/>
</dbReference>
<evidence type="ECO:0000259" key="8">
    <source>
        <dbReference type="PROSITE" id="PS51007"/>
    </source>
</evidence>
<dbReference type="InterPro" id="IPR013740">
    <property type="entry name" value="Redoxin"/>
</dbReference>
<keyword evidence="4" id="KW-1015">Disulfide bond</keyword>
<keyword evidence="3 5" id="KW-0408">Iron</keyword>
<keyword evidence="1 5" id="KW-0349">Heme</keyword>
<dbReference type="EMBL" id="CP025958">
    <property type="protein sequence ID" value="AWM35801.1"/>
    <property type="molecule type" value="Genomic_DNA"/>
</dbReference>
<evidence type="ECO:0000256" key="6">
    <source>
        <dbReference type="SAM" id="SignalP"/>
    </source>
</evidence>
<protein>
    <recommendedName>
        <fullName evidence="12">Redoxin</fullName>
    </recommendedName>
</protein>
<dbReference type="PROSITE" id="PS51352">
    <property type="entry name" value="THIOREDOXIN_2"/>
    <property type="match status" value="1"/>
</dbReference>
<name>A0A2Z3GTF2_9BACT</name>
<dbReference type="InterPro" id="IPR047262">
    <property type="entry name" value="PRX-like1"/>
</dbReference>
<proteinExistence type="predicted"/>
<dbReference type="GO" id="GO:0005507">
    <property type="term" value="F:copper ion binding"/>
    <property type="evidence" value="ECO:0007669"/>
    <property type="project" value="InterPro"/>
</dbReference>
<dbReference type="OrthoDB" id="9788721at2"/>
<dbReference type="InterPro" id="IPR036939">
    <property type="entry name" value="Cu2_ascorb_mOase_N_sf"/>
</dbReference>
<dbReference type="SUPFAM" id="SSF52833">
    <property type="entry name" value="Thioredoxin-like"/>
    <property type="match status" value="1"/>
</dbReference>
<feature type="domain" description="EF-hand" evidence="7">
    <location>
        <begin position="617"/>
        <end position="652"/>
    </location>
</feature>
<evidence type="ECO:0000256" key="4">
    <source>
        <dbReference type="ARBA" id="ARBA00023157"/>
    </source>
</evidence>
<keyword evidence="6" id="KW-0732">Signal</keyword>
<dbReference type="InterPro" id="IPR008977">
    <property type="entry name" value="PHM/PNGase_F_dom_sf"/>
</dbReference>
<dbReference type="Gene3D" id="2.60.120.230">
    <property type="match status" value="1"/>
</dbReference>
<dbReference type="PANTHER" id="PTHR43640">
    <property type="entry name" value="OS07G0260300 PROTEIN"/>
    <property type="match status" value="1"/>
</dbReference>
<accession>A0A2Z3GTF2</accession>
<dbReference type="Proteomes" id="UP000245802">
    <property type="component" value="Chromosome"/>
</dbReference>
<evidence type="ECO:0008006" key="12">
    <source>
        <dbReference type="Google" id="ProtNLM"/>
    </source>
</evidence>
<dbReference type="SUPFAM" id="SSF46626">
    <property type="entry name" value="Cytochrome c"/>
    <property type="match status" value="1"/>
</dbReference>
<feature type="domain" description="Cytochrome c" evidence="8">
    <location>
        <begin position="221"/>
        <end position="308"/>
    </location>
</feature>